<reference evidence="1 2" key="1">
    <citation type="journal article" date="2015" name="Sci. Rep.">
        <title>Genome of the facultative scuticociliatosis pathogen Pseudocohnilembus persalinus provides insight into its virulence through horizontal gene transfer.</title>
        <authorList>
            <person name="Xiong J."/>
            <person name="Wang G."/>
            <person name="Cheng J."/>
            <person name="Tian M."/>
            <person name="Pan X."/>
            <person name="Warren A."/>
            <person name="Jiang C."/>
            <person name="Yuan D."/>
            <person name="Miao W."/>
        </authorList>
    </citation>
    <scope>NUCLEOTIDE SEQUENCE [LARGE SCALE GENOMIC DNA]</scope>
    <source>
        <strain evidence="1">36N120E</strain>
    </source>
</reference>
<name>A0A0V0QVB3_PSEPJ</name>
<proteinExistence type="predicted"/>
<dbReference type="EMBL" id="LDAU01000098">
    <property type="protein sequence ID" value="KRX06199.1"/>
    <property type="molecule type" value="Genomic_DNA"/>
</dbReference>
<evidence type="ECO:0000313" key="1">
    <source>
        <dbReference type="EMBL" id="KRX06199.1"/>
    </source>
</evidence>
<dbReference type="FunCoup" id="A0A0V0QVB3">
    <property type="interactions" value="13"/>
</dbReference>
<dbReference type="InParanoid" id="A0A0V0QVB3"/>
<dbReference type="Proteomes" id="UP000054937">
    <property type="component" value="Unassembled WGS sequence"/>
</dbReference>
<evidence type="ECO:0000313" key="2">
    <source>
        <dbReference type="Proteomes" id="UP000054937"/>
    </source>
</evidence>
<comment type="caution">
    <text evidence="1">The sequence shown here is derived from an EMBL/GenBank/DDBJ whole genome shotgun (WGS) entry which is preliminary data.</text>
</comment>
<gene>
    <name evidence="1" type="ORF">PPERSA_06081</name>
</gene>
<protein>
    <submittedName>
        <fullName evidence="1">Uncharacterized protein</fullName>
    </submittedName>
</protein>
<organism evidence="1 2">
    <name type="scientific">Pseudocohnilembus persalinus</name>
    <name type="common">Ciliate</name>
    <dbReference type="NCBI Taxonomy" id="266149"/>
    <lineage>
        <taxon>Eukaryota</taxon>
        <taxon>Sar</taxon>
        <taxon>Alveolata</taxon>
        <taxon>Ciliophora</taxon>
        <taxon>Intramacronucleata</taxon>
        <taxon>Oligohymenophorea</taxon>
        <taxon>Scuticociliatia</taxon>
        <taxon>Philasterida</taxon>
        <taxon>Pseudocohnilembidae</taxon>
        <taxon>Pseudocohnilembus</taxon>
    </lineage>
</organism>
<dbReference type="AlphaFoldDB" id="A0A0V0QVB3"/>
<keyword evidence="2" id="KW-1185">Reference proteome</keyword>
<sequence length="411" mass="49774">MSSENKEDIFLCHICVQQKYFEQKEIQQKSQKTLIVDQLQSEKPNNENVFGWRPIQDENHQEIFQNSQKILKEYGLESDSFFNFFKQMINDFYNNFKEEIFKLISKQQKETINQLQTWCNNYFQNENSDKEFNQVQKIIKQFDIKDFKQKFQDFEQKKIDIDQLFDYKQQQNCNVYNNNEIYATLENQHKPIEKLKQDLEKEFAKINESVDSFKNYQPNLKATPKKQQQQQLKFYKSDFGQQNSLKGILEINNDARTIKFKKNQWWFYIYSENLQQKKDYHLRFTMDTKNNQEDIYLAFSLTSGDQKNSKELETDHYVRVFNYNSNSYAKGGEVQVEGKQNFFEFFKDNQTILNVVFNIENKMLEIYDDDRISYQRLNFKNNSNNFDEWILGIRYCLGNNNNQDISIQFID</sequence>
<accession>A0A0V0QVB3</accession>